<feature type="region of interest" description="Disordered" evidence="1">
    <location>
        <begin position="1"/>
        <end position="21"/>
    </location>
</feature>
<sequence length="21" mass="2403">MHVSHFVPEHSAHISGWWGSN</sequence>
<reference evidence="2" key="2">
    <citation type="journal article" date="2015" name="Fish Shellfish Immunol.">
        <title>Early steps in the European eel (Anguilla anguilla)-Vibrio vulnificus interaction in the gills: Role of the RtxA13 toxin.</title>
        <authorList>
            <person name="Callol A."/>
            <person name="Pajuelo D."/>
            <person name="Ebbesson L."/>
            <person name="Teles M."/>
            <person name="MacKenzie S."/>
            <person name="Amaro C."/>
        </authorList>
    </citation>
    <scope>NUCLEOTIDE SEQUENCE</scope>
</reference>
<evidence type="ECO:0000313" key="2">
    <source>
        <dbReference type="EMBL" id="JAI07944.1"/>
    </source>
</evidence>
<protein>
    <submittedName>
        <fullName evidence="2">Uncharacterized protein</fullName>
    </submittedName>
</protein>
<name>A0A0E9Y1S7_ANGAN</name>
<reference evidence="2" key="1">
    <citation type="submission" date="2014-11" db="EMBL/GenBank/DDBJ databases">
        <authorList>
            <person name="Amaro Gonzalez C."/>
        </authorList>
    </citation>
    <scope>NUCLEOTIDE SEQUENCE</scope>
</reference>
<dbReference type="EMBL" id="GBXM01000634">
    <property type="protein sequence ID" value="JAI07944.1"/>
    <property type="molecule type" value="Transcribed_RNA"/>
</dbReference>
<proteinExistence type="predicted"/>
<organism evidence="2">
    <name type="scientific">Anguilla anguilla</name>
    <name type="common">European freshwater eel</name>
    <name type="synonym">Muraena anguilla</name>
    <dbReference type="NCBI Taxonomy" id="7936"/>
    <lineage>
        <taxon>Eukaryota</taxon>
        <taxon>Metazoa</taxon>
        <taxon>Chordata</taxon>
        <taxon>Craniata</taxon>
        <taxon>Vertebrata</taxon>
        <taxon>Euteleostomi</taxon>
        <taxon>Actinopterygii</taxon>
        <taxon>Neopterygii</taxon>
        <taxon>Teleostei</taxon>
        <taxon>Anguilliformes</taxon>
        <taxon>Anguillidae</taxon>
        <taxon>Anguilla</taxon>
    </lineage>
</organism>
<evidence type="ECO:0000256" key="1">
    <source>
        <dbReference type="SAM" id="MobiDB-lite"/>
    </source>
</evidence>
<accession>A0A0E9Y1S7</accession>
<dbReference type="AlphaFoldDB" id="A0A0E9Y1S7"/>